<evidence type="ECO:0000313" key="3">
    <source>
        <dbReference type="Proteomes" id="UP000199379"/>
    </source>
</evidence>
<dbReference type="Gene3D" id="3.90.1200.10">
    <property type="match status" value="1"/>
</dbReference>
<organism evidence="2 3">
    <name type="scientific">Cribrihabitans marinus</name>
    <dbReference type="NCBI Taxonomy" id="1227549"/>
    <lineage>
        <taxon>Bacteria</taxon>
        <taxon>Pseudomonadati</taxon>
        <taxon>Pseudomonadota</taxon>
        <taxon>Alphaproteobacteria</taxon>
        <taxon>Rhodobacterales</taxon>
        <taxon>Paracoccaceae</taxon>
        <taxon>Cribrihabitans</taxon>
    </lineage>
</organism>
<name>A0A1H6YPR7_9RHOB</name>
<dbReference type="OrthoDB" id="9809275at2"/>
<dbReference type="Gene3D" id="3.30.200.20">
    <property type="entry name" value="Phosphorylase Kinase, domain 1"/>
    <property type="match status" value="1"/>
</dbReference>
<accession>A0A1H6YPR7</accession>
<dbReference type="EMBL" id="FNYD01000004">
    <property type="protein sequence ID" value="SEJ40927.1"/>
    <property type="molecule type" value="Genomic_DNA"/>
</dbReference>
<evidence type="ECO:0000313" key="2">
    <source>
        <dbReference type="EMBL" id="SEJ40927.1"/>
    </source>
</evidence>
<dbReference type="InterPro" id="IPR011009">
    <property type="entry name" value="Kinase-like_dom_sf"/>
</dbReference>
<dbReference type="AlphaFoldDB" id="A0A1H6YPR7"/>
<evidence type="ECO:0000259" key="1">
    <source>
        <dbReference type="Pfam" id="PF01636"/>
    </source>
</evidence>
<feature type="domain" description="Aminoglycoside phosphotransferase" evidence="1">
    <location>
        <begin position="24"/>
        <end position="251"/>
    </location>
</feature>
<dbReference type="InterPro" id="IPR002575">
    <property type="entry name" value="Aminoglycoside_PTrfase"/>
</dbReference>
<dbReference type="Pfam" id="PF01636">
    <property type="entry name" value="APH"/>
    <property type="match status" value="1"/>
</dbReference>
<protein>
    <recommendedName>
        <fullName evidence="1">Aminoglycoside phosphotransferase domain-containing protein</fullName>
    </recommendedName>
</protein>
<dbReference type="SUPFAM" id="SSF56112">
    <property type="entry name" value="Protein kinase-like (PK-like)"/>
    <property type="match status" value="1"/>
</dbReference>
<dbReference type="Proteomes" id="UP000199379">
    <property type="component" value="Unassembled WGS sequence"/>
</dbReference>
<sequence>MTTRDTRISAFLDGTDWAHGQRIPLAGDASNRRYDRITTRDGRSAILMDDPSETGDAVARFVAIAGHLRANGLSAPDILARDIPAGLLLLEDLGDALFSTVIEQSPQDERPLYEAATDLLIGLRDLPAPALPEYGPGDLTTLAEVAYTEYAAATTADPPGTIRLDRFRNRFGDILHRNLTGPKVLAHRDYHAQNLIWLPDRSGLARVGLLDFQDAFIGHPAYDLVSLLQDVRRDVPTSVAMAMSQRYIDATGVDEHAFRSAYVALGAQRALRILGVFARLATRDGKHRYIDMIPRVWSHLIRNLEHPLFSQLADTLTADLPAPTPDILQKLKTR</sequence>
<dbReference type="RefSeq" id="WP_092365399.1">
    <property type="nucleotide sequence ID" value="NZ_BMGV01000004.1"/>
</dbReference>
<keyword evidence="3" id="KW-1185">Reference proteome</keyword>
<gene>
    <name evidence="2" type="ORF">SAMN05444007_104378</name>
</gene>
<proteinExistence type="predicted"/>
<reference evidence="2 3" key="1">
    <citation type="submission" date="2016-10" db="EMBL/GenBank/DDBJ databases">
        <authorList>
            <person name="de Groot N.N."/>
        </authorList>
    </citation>
    <scope>NUCLEOTIDE SEQUENCE [LARGE SCALE GENOMIC DNA]</scope>
    <source>
        <strain evidence="2 3">DSM 29340</strain>
    </source>
</reference>
<dbReference type="STRING" id="1227549.SAMN05444007_104378"/>